<keyword evidence="2 6" id="KW-0032">Aminotransferase</keyword>
<dbReference type="PANTHER" id="PTHR42885:SF2">
    <property type="entry name" value="HISTIDINOL-PHOSPHATE AMINOTRANSFERASE"/>
    <property type="match status" value="1"/>
</dbReference>
<evidence type="ECO:0000256" key="3">
    <source>
        <dbReference type="ARBA" id="ARBA00022679"/>
    </source>
</evidence>
<evidence type="ECO:0000313" key="7">
    <source>
        <dbReference type="Proteomes" id="UP000060778"/>
    </source>
</evidence>
<reference evidence="6 7" key="1">
    <citation type="submission" date="2013-11" db="EMBL/GenBank/DDBJ databases">
        <title>Comparative genomics of Ignicoccus.</title>
        <authorList>
            <person name="Podar M."/>
        </authorList>
    </citation>
    <scope>NUCLEOTIDE SEQUENCE [LARGE SCALE GENOMIC DNA]</scope>
    <source>
        <strain evidence="6 7">DSM 13165</strain>
    </source>
</reference>
<feature type="domain" description="Aminotransferase class I/classII large" evidence="5">
    <location>
        <begin position="27"/>
        <end position="338"/>
    </location>
</feature>
<dbReference type="PANTHER" id="PTHR42885">
    <property type="entry name" value="HISTIDINOL-PHOSPHATE AMINOTRANSFERASE-RELATED"/>
    <property type="match status" value="1"/>
</dbReference>
<evidence type="ECO:0000256" key="2">
    <source>
        <dbReference type="ARBA" id="ARBA00022576"/>
    </source>
</evidence>
<evidence type="ECO:0000313" key="6">
    <source>
        <dbReference type="EMBL" id="ALU11745.1"/>
    </source>
</evidence>
<proteinExistence type="predicted"/>
<dbReference type="InterPro" id="IPR004839">
    <property type="entry name" value="Aminotransferase_I/II_large"/>
</dbReference>
<dbReference type="InterPro" id="IPR015424">
    <property type="entry name" value="PyrdxlP-dep_Trfase"/>
</dbReference>
<dbReference type="STRING" id="940295.EYM_04320"/>
<dbReference type="Gene3D" id="3.90.1150.10">
    <property type="entry name" value="Aspartate Aminotransferase, domain 1"/>
    <property type="match status" value="1"/>
</dbReference>
<dbReference type="Pfam" id="PF00155">
    <property type="entry name" value="Aminotran_1_2"/>
    <property type="match status" value="1"/>
</dbReference>
<gene>
    <name evidence="6" type="ORF">EYM_04320</name>
</gene>
<keyword evidence="3 6" id="KW-0808">Transferase</keyword>
<dbReference type="GO" id="GO:0008483">
    <property type="term" value="F:transaminase activity"/>
    <property type="evidence" value="ECO:0007669"/>
    <property type="project" value="UniProtKB-KW"/>
</dbReference>
<dbReference type="GO" id="GO:0030170">
    <property type="term" value="F:pyridoxal phosphate binding"/>
    <property type="evidence" value="ECO:0007669"/>
    <property type="project" value="InterPro"/>
</dbReference>
<evidence type="ECO:0000256" key="4">
    <source>
        <dbReference type="ARBA" id="ARBA00022898"/>
    </source>
</evidence>
<dbReference type="CDD" id="cd00609">
    <property type="entry name" value="AAT_like"/>
    <property type="match status" value="1"/>
</dbReference>
<evidence type="ECO:0000256" key="1">
    <source>
        <dbReference type="ARBA" id="ARBA00001933"/>
    </source>
</evidence>
<protein>
    <submittedName>
        <fullName evidence="6">Histidinol-phosphate aminotransferase</fullName>
    </submittedName>
</protein>
<dbReference type="Proteomes" id="UP000060778">
    <property type="component" value="Chromosome"/>
</dbReference>
<comment type="cofactor">
    <cofactor evidence="1">
        <name>pyridoxal 5'-phosphate</name>
        <dbReference type="ChEBI" id="CHEBI:597326"/>
    </cofactor>
</comment>
<dbReference type="OrthoDB" id="39225at2157"/>
<evidence type="ECO:0000259" key="5">
    <source>
        <dbReference type="Pfam" id="PF00155"/>
    </source>
</evidence>
<dbReference type="EMBL" id="CP006867">
    <property type="protein sequence ID" value="ALU11745.1"/>
    <property type="molecule type" value="Genomic_DNA"/>
</dbReference>
<dbReference type="InterPro" id="IPR015421">
    <property type="entry name" value="PyrdxlP-dep_Trfase_major"/>
</dbReference>
<name>A0A0U2WLD4_9CREN</name>
<dbReference type="InterPro" id="IPR015422">
    <property type="entry name" value="PyrdxlP-dep_Trfase_small"/>
</dbReference>
<dbReference type="Gene3D" id="3.40.640.10">
    <property type="entry name" value="Type I PLP-dependent aspartate aminotransferase-like (Major domain)"/>
    <property type="match status" value="1"/>
</dbReference>
<keyword evidence="7" id="KW-1185">Reference proteome</keyword>
<sequence>MECNKRKWLSLLKAYKLPEKPPRVKARLHLNENPYPPPREVVEAAYEAVKHGNLYPDPERYFLLRELAANFYSLPGPEWILPTLGSDTALKLFFEVCALGSNAVFPSPSFQAYPHLASTSNTTMVYSNLIEGEDDFELDLNDFLSKDAEAAVIDSPNNPTGSILINEDDLEKLSKKFKVVLIDEAYAEFKPKELTKLVTNHENILFTRTMSKVFGLAGFRVGFLIGNPEYIEEISKLLLPYDMPSPSVEAAISALRHSNYINDYLSYVEKEKERLYEVVRSLGWKPFKSYTNFVLVKTNVKDIVNKFKEKGVMVRGVPLGNEWFRVSIGKPEEMETFYEVAEEISSHLPS</sequence>
<dbReference type="GeneID" id="30680256"/>
<accession>A0A0U2WLD4</accession>
<dbReference type="SUPFAM" id="SSF53383">
    <property type="entry name" value="PLP-dependent transferases"/>
    <property type="match status" value="1"/>
</dbReference>
<dbReference type="KEGG" id="iis:EYM_04320"/>
<organism evidence="6 7">
    <name type="scientific">Ignicoccus islandicus DSM 13165</name>
    <dbReference type="NCBI Taxonomy" id="940295"/>
    <lineage>
        <taxon>Archaea</taxon>
        <taxon>Thermoproteota</taxon>
        <taxon>Thermoprotei</taxon>
        <taxon>Desulfurococcales</taxon>
        <taxon>Desulfurococcaceae</taxon>
        <taxon>Ignicoccus</taxon>
    </lineage>
</organism>
<dbReference type="RefSeq" id="WP_075049814.1">
    <property type="nucleotide sequence ID" value="NZ_CP006867.1"/>
</dbReference>
<dbReference type="AlphaFoldDB" id="A0A0U2WLD4"/>
<keyword evidence="4" id="KW-0663">Pyridoxal phosphate</keyword>